<evidence type="ECO:0000313" key="3">
    <source>
        <dbReference type="Proteomes" id="UP000095023"/>
    </source>
</evidence>
<dbReference type="GO" id="GO:0061015">
    <property type="term" value="P:snRNA import into nucleus"/>
    <property type="evidence" value="ECO:0007669"/>
    <property type="project" value="EnsemblFungi"/>
</dbReference>
<evidence type="ECO:0000259" key="1">
    <source>
        <dbReference type="PROSITE" id="PS50166"/>
    </source>
</evidence>
<dbReference type="PROSITE" id="PS50166">
    <property type="entry name" value="IMPORTIN_B_NT"/>
    <property type="match status" value="1"/>
</dbReference>
<dbReference type="Pfam" id="PF24138">
    <property type="entry name" value="TPR_TNPO3_IPO13_2nd"/>
    <property type="match status" value="1"/>
</dbReference>
<dbReference type="Pfam" id="PF24140">
    <property type="entry name" value="TPR_TNPO3_IPO13_3rd"/>
    <property type="match status" value="1"/>
</dbReference>
<proteinExistence type="predicted"/>
<evidence type="ECO:0000313" key="2">
    <source>
        <dbReference type="EMBL" id="ODV88670.1"/>
    </source>
</evidence>
<dbReference type="PANTHER" id="PTHR12363:SF53">
    <property type="entry name" value="MRNA TRANSPORT REGULATOR MTR10"/>
    <property type="match status" value="1"/>
</dbReference>
<keyword evidence="3" id="KW-1185">Reference proteome</keyword>
<dbReference type="GO" id="GO:0035719">
    <property type="term" value="P:tRNA import into nucleus"/>
    <property type="evidence" value="ECO:0007669"/>
    <property type="project" value="EnsemblFungi"/>
</dbReference>
<dbReference type="InterPro" id="IPR058537">
    <property type="entry name" value="TPR_TNPO3_IPO13_4th"/>
</dbReference>
<dbReference type="GO" id="GO:0008139">
    <property type="term" value="F:nuclear localization sequence binding"/>
    <property type="evidence" value="ECO:0007669"/>
    <property type="project" value="EnsemblFungi"/>
</dbReference>
<dbReference type="Pfam" id="PF24139">
    <property type="entry name" value="TPR_TNPO3_IPO13_4th"/>
    <property type="match status" value="1"/>
</dbReference>
<dbReference type="GO" id="GO:0005634">
    <property type="term" value="C:nucleus"/>
    <property type="evidence" value="ECO:0007669"/>
    <property type="project" value="EnsemblFungi"/>
</dbReference>
<dbReference type="InterPro" id="IPR057941">
    <property type="entry name" value="TPR_TNPO3_IPO13_2nd"/>
</dbReference>
<dbReference type="AlphaFoldDB" id="A0A1E4TA93"/>
<dbReference type="InterPro" id="IPR051345">
    <property type="entry name" value="Importin_beta-like_NTR"/>
</dbReference>
<dbReference type="InterPro" id="IPR057942">
    <property type="entry name" value="TPR_TNPO3_IPO13_3rd"/>
</dbReference>
<accession>A0A1E4TA93</accession>
<dbReference type="OrthoDB" id="435593at2759"/>
<sequence length="959" mass="108377">MSLEQSLTALFSTDNTLRAKAASFLEEFQRSPSAWTEAYTLLANTTHPVEWRLFAAQTLRSKTVYDLHQLPESARDNFKSSLLALLKDNVAGSRPILVQLCIALANLAFYMPSWTNVIECVTATLMIDPNSIASATPESINALLLFLKVFAEEGSNVASEYRSPEVSDRISKILANSSSFLFSFLSALSSSGFKSPLLFSCLAAWIKEIPVHNVISSPLLDLVFQATSAPETSDAAFDCIVAMIKETRDVDDSMPSIEILYPRVMELRPLISSATDDPELFRVLTRVFAEAGEAWHMLIAKMPRDFRPLVEAVSECTELDADLEVVQYTFLFWEYLKHMIVLERYAEARKVLADIYLHLVDVIISHLRYPSGSSNDLFEGDKENEDNFRSFRHEMGDVLKDCCAVVGAPKCLNKAYEKIKSCYASGRLGENVSWQDLEAPLFSMRAMAREVSVYEDEILSEIMKFIVQMPPHPKVRYAATLVLGRYTEWTAEHPEFLESQINYIIEGLSPEVTNNEIKSASSMALMHFCRDCSRHLQNFLPQLLSFYETVYPTMVNDKSSMIEIADGVAHVVANQTNPEAISESLKLFVQPTLSTLGSLTNESTPKTEENLSRIADEVKVLETYVQVIRSHGNVPHPCVPLWMEIWPSLASLVDIYGQFVPISETVAQFTKSMLYSYRHQLEPILPSIVEHLVQWFEKYHYGCFLWVSGVCIREFTPDPHYAGNMAPAPQASPIFEFTSRQISTFFRYFQTLTNPNDISDTLEDFFRLLEDVLAHMPFVYIVSDLLVPSIDTTAMTLATVRSYEPIYAALNFLRDLVSYGLNQPPTSAFSEVPEEVVAAVQRALVQDQDGLKHGERLFTIVFMGMLQYFPRDCSADAASFLLAFTELIRRQSDAQVIQWISSIILTLTEDQAPNPEKQKLISSVQAGMDQNTPRLIRTAYQDFATMYIRRNVKRRSSIH</sequence>
<dbReference type="Proteomes" id="UP000095023">
    <property type="component" value="Unassembled WGS sequence"/>
</dbReference>
<dbReference type="InterPro" id="IPR011989">
    <property type="entry name" value="ARM-like"/>
</dbReference>
<dbReference type="InterPro" id="IPR001494">
    <property type="entry name" value="Importin-beta_N"/>
</dbReference>
<dbReference type="Gene3D" id="1.25.10.10">
    <property type="entry name" value="Leucine-rich Repeat Variant"/>
    <property type="match status" value="1"/>
</dbReference>
<dbReference type="SMART" id="SM00913">
    <property type="entry name" value="IBN_N"/>
    <property type="match status" value="1"/>
</dbReference>
<dbReference type="InterPro" id="IPR013598">
    <property type="entry name" value="Exportin-1/Importin-b-like"/>
</dbReference>
<dbReference type="PANTHER" id="PTHR12363">
    <property type="entry name" value="TRANSPORTIN 3 AND IMPORTIN 13"/>
    <property type="match status" value="1"/>
</dbReference>
<protein>
    <recommendedName>
        <fullName evidence="1">Importin N-terminal domain-containing protein</fullName>
    </recommendedName>
</protein>
<dbReference type="EMBL" id="KV453843">
    <property type="protein sequence ID" value="ODV88670.1"/>
    <property type="molecule type" value="Genomic_DNA"/>
</dbReference>
<dbReference type="GO" id="GO:0005737">
    <property type="term" value="C:cytoplasm"/>
    <property type="evidence" value="ECO:0007669"/>
    <property type="project" value="EnsemblFungi"/>
</dbReference>
<reference evidence="3" key="1">
    <citation type="submission" date="2016-02" db="EMBL/GenBank/DDBJ databases">
        <title>Comparative genomics of biotechnologically important yeasts.</title>
        <authorList>
            <consortium name="DOE Joint Genome Institute"/>
            <person name="Riley R."/>
            <person name="Haridas S."/>
            <person name="Wolfe K.H."/>
            <person name="Lopes M.R."/>
            <person name="Hittinger C.T."/>
            <person name="Goker M."/>
            <person name="Salamov A."/>
            <person name="Wisecaver J."/>
            <person name="Long T.M."/>
            <person name="Aerts A.L."/>
            <person name="Barry K."/>
            <person name="Choi C."/>
            <person name="Clum A."/>
            <person name="Coughlan A.Y."/>
            <person name="Deshpande S."/>
            <person name="Douglass A.P."/>
            <person name="Hanson S.J."/>
            <person name="Klenk H.-P."/>
            <person name="Labutti K."/>
            <person name="Lapidus A."/>
            <person name="Lindquist E."/>
            <person name="Lipzen A."/>
            <person name="Meier-Kolthoff J.P."/>
            <person name="Ohm R.A."/>
            <person name="Otillar R.P."/>
            <person name="Pangilinan J."/>
            <person name="Peng Y."/>
            <person name="Rokas A."/>
            <person name="Rosa C.A."/>
            <person name="Scheuner C."/>
            <person name="Sibirny A.A."/>
            <person name="Slot J.C."/>
            <person name="Stielow J.B."/>
            <person name="Sun H."/>
            <person name="Kurtzman C.P."/>
            <person name="Blackwell M."/>
            <person name="Jeffries T.W."/>
            <person name="Grigoriev I.V."/>
        </authorList>
    </citation>
    <scope>NUCLEOTIDE SEQUENCE [LARGE SCALE GENOMIC DNA]</scope>
    <source>
        <strain evidence="3">NRRL Y-17796</strain>
    </source>
</reference>
<dbReference type="GO" id="GO:0006606">
    <property type="term" value="P:protein import into nucleus"/>
    <property type="evidence" value="ECO:0007669"/>
    <property type="project" value="EnsemblFungi"/>
</dbReference>
<dbReference type="Pfam" id="PF03810">
    <property type="entry name" value="IBN_N"/>
    <property type="match status" value="1"/>
</dbReference>
<dbReference type="SUPFAM" id="SSF48371">
    <property type="entry name" value="ARM repeat"/>
    <property type="match status" value="1"/>
</dbReference>
<name>A0A1E4TA93_9ASCO</name>
<dbReference type="Pfam" id="PF08389">
    <property type="entry name" value="Xpo1"/>
    <property type="match status" value="1"/>
</dbReference>
<dbReference type="GO" id="GO:0031267">
    <property type="term" value="F:small GTPase binding"/>
    <property type="evidence" value="ECO:0007669"/>
    <property type="project" value="InterPro"/>
</dbReference>
<feature type="domain" description="Importin N-terminal" evidence="1">
    <location>
        <begin position="21"/>
        <end position="88"/>
    </location>
</feature>
<gene>
    <name evidence="2" type="ORF">CANCADRAFT_127594</name>
</gene>
<organism evidence="2 3">
    <name type="scientific">Tortispora caseinolytica NRRL Y-17796</name>
    <dbReference type="NCBI Taxonomy" id="767744"/>
    <lineage>
        <taxon>Eukaryota</taxon>
        <taxon>Fungi</taxon>
        <taxon>Dikarya</taxon>
        <taxon>Ascomycota</taxon>
        <taxon>Saccharomycotina</taxon>
        <taxon>Trigonopsidomycetes</taxon>
        <taxon>Trigonopsidales</taxon>
        <taxon>Trigonopsidaceae</taxon>
        <taxon>Tortispora</taxon>
    </lineage>
</organism>
<dbReference type="InterPro" id="IPR016024">
    <property type="entry name" value="ARM-type_fold"/>
</dbReference>